<name>A0A1G9RVT3_9PROT</name>
<dbReference type="AlphaFoldDB" id="A0A1G9RVT3"/>
<dbReference type="RefSeq" id="WP_091769434.1">
    <property type="nucleotide sequence ID" value="NZ_FNHG01000008.1"/>
</dbReference>
<evidence type="ECO:0000313" key="2">
    <source>
        <dbReference type="Proteomes" id="UP000199759"/>
    </source>
</evidence>
<dbReference type="OrthoDB" id="9801773at2"/>
<proteinExistence type="predicted"/>
<dbReference type="InterPro" id="IPR007263">
    <property type="entry name" value="DCC1-like"/>
</dbReference>
<keyword evidence="2" id="KW-1185">Reference proteome</keyword>
<organism evidence="1 2">
    <name type="scientific">Maricaulis salignorans</name>
    <dbReference type="NCBI Taxonomy" id="144026"/>
    <lineage>
        <taxon>Bacteria</taxon>
        <taxon>Pseudomonadati</taxon>
        <taxon>Pseudomonadota</taxon>
        <taxon>Alphaproteobacteria</taxon>
        <taxon>Maricaulales</taxon>
        <taxon>Maricaulaceae</taxon>
        <taxon>Maricaulis</taxon>
    </lineage>
</organism>
<dbReference type="Proteomes" id="UP000199759">
    <property type="component" value="Unassembled WGS sequence"/>
</dbReference>
<dbReference type="STRING" id="144026.SAMN04488568_10811"/>
<gene>
    <name evidence="1" type="ORF">SAMN04488568_10811</name>
</gene>
<sequence length="120" mass="13647">MDTTGPLIAYYDALCPICRREMGHYARHGDHIIRLHDANGDLPDDVDREAALASLHVRLPDGQLIDGWPAFIAIWERVPGWGPLAWLTRPAPIRIPLDALYRWLAPMRPRDRCRDDVCGV</sequence>
<protein>
    <submittedName>
        <fullName evidence="1">Predicted thiol-disulfide oxidoreductase YuxK, DCC family</fullName>
    </submittedName>
</protein>
<accession>A0A1G9RVT3</accession>
<dbReference type="GO" id="GO:0015035">
    <property type="term" value="F:protein-disulfide reductase activity"/>
    <property type="evidence" value="ECO:0007669"/>
    <property type="project" value="InterPro"/>
</dbReference>
<dbReference type="EMBL" id="FNHG01000008">
    <property type="protein sequence ID" value="SDM27341.1"/>
    <property type="molecule type" value="Genomic_DNA"/>
</dbReference>
<reference evidence="1 2" key="1">
    <citation type="submission" date="2016-10" db="EMBL/GenBank/DDBJ databases">
        <authorList>
            <person name="de Groot N.N."/>
        </authorList>
    </citation>
    <scope>NUCLEOTIDE SEQUENCE [LARGE SCALE GENOMIC DNA]</scope>
    <source>
        <strain evidence="1 2">DSM 16077</strain>
    </source>
</reference>
<evidence type="ECO:0000313" key="1">
    <source>
        <dbReference type="EMBL" id="SDM27341.1"/>
    </source>
</evidence>
<dbReference type="Pfam" id="PF04134">
    <property type="entry name" value="DCC1-like"/>
    <property type="match status" value="1"/>
</dbReference>